<gene>
    <name evidence="6" type="ORF">PU630_01785</name>
</gene>
<keyword evidence="4" id="KW-0378">Hydrolase</keyword>
<evidence type="ECO:0000256" key="1">
    <source>
        <dbReference type="ARBA" id="ARBA00001231"/>
    </source>
</evidence>
<evidence type="ECO:0000313" key="6">
    <source>
        <dbReference type="EMBL" id="WEG09320.1"/>
    </source>
</evidence>
<evidence type="ECO:0000256" key="2">
    <source>
        <dbReference type="ARBA" id="ARBA00006285"/>
    </source>
</evidence>
<sequence>MTGLPLPARVVPHGTLRRLPGRVLRVDAAARPEIIDAVTALAAAAFDVTVTAGGAAPDVVLVDERVEAPAPLGADPRPGSRRGCSEAYRIRPAGDRLTIAAGSAEGHFRGLVTLLGACSDVLPGLEVDDHPLRAWRGLSLDVVRRRFPVDEVCRVIDLLAVHGLNVLHLHLTDTQGWAFAVPGYAALADDDAYTAADLDALEAYAHGRFVTIVPEVDVPGHVPARMARVVPVRAGVHPFLTAIDADDPGVEALLQAAFGELAARFASPHLHLGGDEAFGASVEGFARTVAAASRIIRARGRTPIGWQEASRAGALAPGDLGQLWIADRDRLDPEKATAAVPVEFRALIAQAAPLFAESAHDAARLGAAGVGVIVSSSDPLYLDRRPSEASLDATQHEAWQRLGNPGYEPTSSLSILDWHPESQPDIAANGLTVAGIEAALWCETVRDLDDAATLLLPRLALVAQKAWGDADRDRVTAAAASSAPVWERLGFGAFHRSRDIFRP</sequence>
<evidence type="ECO:0000256" key="3">
    <source>
        <dbReference type="ARBA" id="ARBA00012663"/>
    </source>
</evidence>
<comment type="catalytic activity">
    <reaction evidence="1">
        <text>Hydrolysis of terminal non-reducing N-acetyl-D-hexosamine residues in N-acetyl-beta-D-hexosaminides.</text>
        <dbReference type="EC" id="3.2.1.52"/>
    </reaction>
</comment>
<evidence type="ECO:0000256" key="4">
    <source>
        <dbReference type="ARBA" id="ARBA00022801"/>
    </source>
</evidence>
<evidence type="ECO:0000313" key="7">
    <source>
        <dbReference type="Proteomes" id="UP001214553"/>
    </source>
</evidence>
<dbReference type="PRINTS" id="PR00738">
    <property type="entry name" value="GLHYDRLASE20"/>
</dbReference>
<dbReference type="InterPro" id="IPR025705">
    <property type="entry name" value="Beta_hexosaminidase_sua/sub"/>
</dbReference>
<dbReference type="Gene3D" id="3.30.379.10">
    <property type="entry name" value="Chitobiase/beta-hexosaminidase domain 2-like"/>
    <property type="match status" value="1"/>
</dbReference>
<keyword evidence="7" id="KW-1185">Reference proteome</keyword>
<organism evidence="6 7">
    <name type="scientific">Microbacterium horticulturae</name>
    <dbReference type="NCBI Taxonomy" id="3028316"/>
    <lineage>
        <taxon>Bacteria</taxon>
        <taxon>Bacillati</taxon>
        <taxon>Actinomycetota</taxon>
        <taxon>Actinomycetes</taxon>
        <taxon>Micrococcales</taxon>
        <taxon>Microbacteriaceae</taxon>
        <taxon>Microbacterium</taxon>
    </lineage>
</organism>
<dbReference type="PANTHER" id="PTHR22600">
    <property type="entry name" value="BETA-HEXOSAMINIDASE"/>
    <property type="match status" value="1"/>
</dbReference>
<dbReference type="EMBL" id="CP119108">
    <property type="protein sequence ID" value="WEG09320.1"/>
    <property type="molecule type" value="Genomic_DNA"/>
</dbReference>
<reference evidence="6 7" key="1">
    <citation type="submission" date="2023-03" db="EMBL/GenBank/DDBJ databases">
        <title>Genome sequence of Microbacterium sp. KACC 23027.</title>
        <authorList>
            <person name="Kim S."/>
            <person name="Heo J."/>
            <person name="Kwon S.-W."/>
        </authorList>
    </citation>
    <scope>NUCLEOTIDE SEQUENCE [LARGE SCALE GENOMIC DNA]</scope>
    <source>
        <strain evidence="6 7">KACC 23027</strain>
    </source>
</reference>
<dbReference type="RefSeq" id="WP_275278644.1">
    <property type="nucleotide sequence ID" value="NZ_CP119108.1"/>
</dbReference>
<dbReference type="Pfam" id="PF00728">
    <property type="entry name" value="Glyco_hydro_20"/>
    <property type="match status" value="2"/>
</dbReference>
<dbReference type="InterPro" id="IPR015883">
    <property type="entry name" value="Glyco_hydro_20_cat"/>
</dbReference>
<accession>A0ABY8BZE5</accession>
<dbReference type="Gene3D" id="3.20.20.80">
    <property type="entry name" value="Glycosidases"/>
    <property type="match status" value="1"/>
</dbReference>
<proteinExistence type="inferred from homology"/>
<dbReference type="PANTHER" id="PTHR22600:SF57">
    <property type="entry name" value="BETA-N-ACETYLHEXOSAMINIDASE"/>
    <property type="match status" value="1"/>
</dbReference>
<feature type="domain" description="Glycoside hydrolase family 20 catalytic" evidence="5">
    <location>
        <begin position="290"/>
        <end position="468"/>
    </location>
</feature>
<dbReference type="InterPro" id="IPR029018">
    <property type="entry name" value="Hex-like_dom2"/>
</dbReference>
<dbReference type="Proteomes" id="UP001214553">
    <property type="component" value="Chromosome"/>
</dbReference>
<dbReference type="SUPFAM" id="SSF51445">
    <property type="entry name" value="(Trans)glycosidases"/>
    <property type="match status" value="1"/>
</dbReference>
<feature type="domain" description="Glycoside hydrolase family 20 catalytic" evidence="5">
    <location>
        <begin position="134"/>
        <end position="277"/>
    </location>
</feature>
<dbReference type="EC" id="3.2.1.52" evidence="3"/>
<dbReference type="InterPro" id="IPR017853">
    <property type="entry name" value="GH"/>
</dbReference>
<evidence type="ECO:0000259" key="5">
    <source>
        <dbReference type="Pfam" id="PF00728"/>
    </source>
</evidence>
<protein>
    <recommendedName>
        <fullName evidence="3">beta-N-acetylhexosaminidase</fullName>
        <ecNumber evidence="3">3.2.1.52</ecNumber>
    </recommendedName>
</protein>
<dbReference type="SUPFAM" id="SSF55545">
    <property type="entry name" value="beta-N-acetylhexosaminidase-like domain"/>
    <property type="match status" value="1"/>
</dbReference>
<comment type="similarity">
    <text evidence="2">Belongs to the glycosyl hydrolase 20 family.</text>
</comment>
<name>A0ABY8BZE5_9MICO</name>